<reference evidence="2" key="1">
    <citation type="journal article" date="2020" name="G3 (Bethesda)">
        <title>High-Quality Assemblies for Three Invasive Social Wasps from the &lt;i&gt;Vespula&lt;/i&gt; Genus.</title>
        <authorList>
            <person name="Harrop T.W.R."/>
            <person name="Guhlin J."/>
            <person name="McLaughlin G.M."/>
            <person name="Permina E."/>
            <person name="Stockwell P."/>
            <person name="Gilligan J."/>
            <person name="Le Lec M.F."/>
            <person name="Gruber M.A.M."/>
            <person name="Quinn O."/>
            <person name="Lovegrove M."/>
            <person name="Duncan E.J."/>
            <person name="Remnant E.J."/>
            <person name="Van Eeckhoven J."/>
            <person name="Graham B."/>
            <person name="Knapp R.A."/>
            <person name="Langford K.W."/>
            <person name="Kronenberg Z."/>
            <person name="Press M.O."/>
            <person name="Eacker S.M."/>
            <person name="Wilson-Rankin E.E."/>
            <person name="Purcell J."/>
            <person name="Lester P.J."/>
            <person name="Dearden P.K."/>
        </authorList>
    </citation>
    <scope>NUCLEOTIDE SEQUENCE</scope>
    <source>
        <strain evidence="2">Volc-1</strain>
    </source>
</reference>
<protein>
    <submittedName>
        <fullName evidence="2">Uncharacterized protein</fullName>
    </submittedName>
</protein>
<dbReference type="Proteomes" id="UP000600918">
    <property type="component" value="Unassembled WGS sequence"/>
</dbReference>
<feature type="compositionally biased region" description="Basic and acidic residues" evidence="1">
    <location>
        <begin position="79"/>
        <end position="105"/>
    </location>
</feature>
<name>A0A834NQN7_VESPE</name>
<feature type="compositionally biased region" description="Low complexity" evidence="1">
    <location>
        <begin position="106"/>
        <end position="115"/>
    </location>
</feature>
<comment type="caution">
    <text evidence="2">The sequence shown here is derived from an EMBL/GenBank/DDBJ whole genome shotgun (WGS) entry which is preliminary data.</text>
</comment>
<keyword evidence="3" id="KW-1185">Reference proteome</keyword>
<evidence type="ECO:0000313" key="2">
    <source>
        <dbReference type="EMBL" id="KAF7415791.1"/>
    </source>
</evidence>
<feature type="compositionally biased region" description="Acidic residues" evidence="1">
    <location>
        <begin position="64"/>
        <end position="78"/>
    </location>
</feature>
<accession>A0A834NQN7</accession>
<dbReference type="EMBL" id="JACSDY010000011">
    <property type="protein sequence ID" value="KAF7415791.1"/>
    <property type="molecule type" value="Genomic_DNA"/>
</dbReference>
<gene>
    <name evidence="2" type="ORF">H0235_012383</name>
</gene>
<feature type="compositionally biased region" description="Basic and acidic residues" evidence="1">
    <location>
        <begin position="37"/>
        <end position="46"/>
    </location>
</feature>
<feature type="region of interest" description="Disordered" evidence="1">
    <location>
        <begin position="33"/>
        <end position="115"/>
    </location>
</feature>
<dbReference type="AlphaFoldDB" id="A0A834NQN7"/>
<proteinExistence type="predicted"/>
<organism evidence="2 3">
    <name type="scientific">Vespula pensylvanica</name>
    <name type="common">Western yellow jacket</name>
    <name type="synonym">Wasp</name>
    <dbReference type="NCBI Taxonomy" id="30213"/>
    <lineage>
        <taxon>Eukaryota</taxon>
        <taxon>Metazoa</taxon>
        <taxon>Ecdysozoa</taxon>
        <taxon>Arthropoda</taxon>
        <taxon>Hexapoda</taxon>
        <taxon>Insecta</taxon>
        <taxon>Pterygota</taxon>
        <taxon>Neoptera</taxon>
        <taxon>Endopterygota</taxon>
        <taxon>Hymenoptera</taxon>
        <taxon>Apocrita</taxon>
        <taxon>Aculeata</taxon>
        <taxon>Vespoidea</taxon>
        <taxon>Vespidae</taxon>
        <taxon>Vespinae</taxon>
        <taxon>Vespula</taxon>
    </lineage>
</organism>
<evidence type="ECO:0000256" key="1">
    <source>
        <dbReference type="SAM" id="MobiDB-lite"/>
    </source>
</evidence>
<sequence length="250" mass="28360">MPRHRFYRTEQKSRLPDLTSDVCRLLSYKGLNGLVKGHVEERETKVRTKRKKIRNEEEKGEEKEKEDEDEDEDQDENNETEKKRGFNEESRKKSIETKELERSSSRETLSSPVGNSPVCCQPCSPPCSPPPAPAAYISSARASSRRLTTGSGLGGLPSPERDPFGRLLRFLKTFYTELGKRDPPHMPAWVCPLPLGSLCPAHFKPHLQLVHKSEQEHRLENIKPDQIFAPVRVSITNRPHLSFTSSSSSS</sequence>
<feature type="compositionally biased region" description="Low complexity" evidence="1">
    <location>
        <begin position="140"/>
        <end position="150"/>
    </location>
</feature>
<feature type="region of interest" description="Disordered" evidence="1">
    <location>
        <begin position="140"/>
        <end position="160"/>
    </location>
</feature>
<feature type="compositionally biased region" description="Basic and acidic residues" evidence="1">
    <location>
        <begin position="54"/>
        <end position="63"/>
    </location>
</feature>
<evidence type="ECO:0000313" key="3">
    <source>
        <dbReference type="Proteomes" id="UP000600918"/>
    </source>
</evidence>